<feature type="domain" description="Aminoglycoside phosphotransferase" evidence="1">
    <location>
        <begin position="26"/>
        <end position="238"/>
    </location>
</feature>
<dbReference type="SUPFAM" id="SSF56112">
    <property type="entry name" value="Protein kinase-like (PK-like)"/>
    <property type="match status" value="1"/>
</dbReference>
<dbReference type="InterPro" id="IPR011009">
    <property type="entry name" value="Kinase-like_dom_sf"/>
</dbReference>
<dbReference type="Proteomes" id="UP000053429">
    <property type="component" value="Unassembled WGS sequence"/>
</dbReference>
<protein>
    <submittedName>
        <fullName evidence="2">Phosphotransferase</fullName>
    </submittedName>
</protein>
<evidence type="ECO:0000313" key="3">
    <source>
        <dbReference type="Proteomes" id="UP000053429"/>
    </source>
</evidence>
<evidence type="ECO:0000313" key="2">
    <source>
        <dbReference type="EMBL" id="KUN95329.1"/>
    </source>
</evidence>
<dbReference type="STRING" id="661399.AQJ67_35595"/>
<keyword evidence="3" id="KW-1185">Reference proteome</keyword>
<organism evidence="2 3">
    <name type="scientific">Streptomyces caeruleatus</name>
    <dbReference type="NCBI Taxonomy" id="661399"/>
    <lineage>
        <taxon>Bacteria</taxon>
        <taxon>Bacillati</taxon>
        <taxon>Actinomycetota</taxon>
        <taxon>Actinomycetes</taxon>
        <taxon>Kitasatosporales</taxon>
        <taxon>Streptomycetaceae</taxon>
        <taxon>Streptomyces</taxon>
    </lineage>
</organism>
<proteinExistence type="predicted"/>
<gene>
    <name evidence="2" type="ORF">AQJ67_35595</name>
</gene>
<sequence length="297" mass="33575">MTDMPSALHHLVESVTDTYAVVAEHPRPGDIRPSVWEVNGPGGERWFGKVHAGPMLHRREVTAYQNWTVALGPGSAPELVSADTQTRTVLVTAVPGRSLDTLRLPAEQERVAYEQAGELLARFHTAAADEPMPEATEESWDEEVARLMDRTAGHAPEHDVAMVRMLAKEAPPRLPQVSQHGDYMPKNWMWDETEQRLRVIDFERAELRSAAYRDMSRLRYRILCHRPDLDAAFHHGYGRPLTEEEQSACQAYAALDALDSLDWGIKHRDIGLVDEAQTMLENLRRETGRSVWGGWRA</sequence>
<keyword evidence="2" id="KW-0808">Transferase</keyword>
<dbReference type="EMBL" id="LMWY01000049">
    <property type="protein sequence ID" value="KUN95329.1"/>
    <property type="molecule type" value="Genomic_DNA"/>
</dbReference>
<reference evidence="2 3" key="1">
    <citation type="submission" date="2015-10" db="EMBL/GenBank/DDBJ databases">
        <title>Draft genome sequence of Streptomyces caeruleatus NRRL B-24802, type strain for the species Streptomyces caeruleatus.</title>
        <authorList>
            <person name="Ruckert C."/>
            <person name="Winkler A."/>
            <person name="Kalinowski J."/>
            <person name="Kampfer P."/>
            <person name="Glaeser S."/>
        </authorList>
    </citation>
    <scope>NUCLEOTIDE SEQUENCE [LARGE SCALE GENOMIC DNA]</scope>
    <source>
        <strain evidence="2 3">NRRL B-24802</strain>
    </source>
</reference>
<evidence type="ECO:0000259" key="1">
    <source>
        <dbReference type="Pfam" id="PF01636"/>
    </source>
</evidence>
<dbReference type="AlphaFoldDB" id="A0A101TN10"/>
<dbReference type="Pfam" id="PF01636">
    <property type="entry name" value="APH"/>
    <property type="match status" value="1"/>
</dbReference>
<dbReference type="Gene3D" id="3.90.1200.10">
    <property type="match status" value="1"/>
</dbReference>
<name>A0A101TN10_9ACTN</name>
<dbReference type="InterPro" id="IPR002575">
    <property type="entry name" value="Aminoglycoside_PTrfase"/>
</dbReference>
<dbReference type="GO" id="GO:0016740">
    <property type="term" value="F:transferase activity"/>
    <property type="evidence" value="ECO:0007669"/>
    <property type="project" value="UniProtKB-KW"/>
</dbReference>
<accession>A0A101TN10</accession>
<comment type="caution">
    <text evidence="2">The sequence shown here is derived from an EMBL/GenBank/DDBJ whole genome shotgun (WGS) entry which is preliminary data.</text>
</comment>